<gene>
    <name evidence="2" type="ORF">HYPSUDRAFT_208172</name>
</gene>
<feature type="region of interest" description="Disordered" evidence="1">
    <location>
        <begin position="56"/>
        <end position="78"/>
    </location>
</feature>
<keyword evidence="3" id="KW-1185">Reference proteome</keyword>
<dbReference type="AlphaFoldDB" id="A0A0D2LW95"/>
<dbReference type="Proteomes" id="UP000054270">
    <property type="component" value="Unassembled WGS sequence"/>
</dbReference>
<name>A0A0D2LW95_HYPSF</name>
<evidence type="ECO:0000256" key="1">
    <source>
        <dbReference type="SAM" id="MobiDB-lite"/>
    </source>
</evidence>
<protein>
    <submittedName>
        <fullName evidence="2">Uncharacterized protein</fullName>
    </submittedName>
</protein>
<proteinExistence type="predicted"/>
<feature type="compositionally biased region" description="Basic and acidic residues" evidence="1">
    <location>
        <begin position="1"/>
        <end position="19"/>
    </location>
</feature>
<feature type="region of interest" description="Disordered" evidence="1">
    <location>
        <begin position="1"/>
        <end position="42"/>
    </location>
</feature>
<sequence length="123" mass="13723">MESDKTAELLSRLQRESRSGRSSLAPSRRSREKELAAGNLEDTDFVLQQLHARRLQGRASAAADRTTANDDSNVSSEEIPEGFVLRTATERGRASLIIRPLPLVDDEYDLSEYSPPDKSRAHQ</sequence>
<evidence type="ECO:0000313" key="2">
    <source>
        <dbReference type="EMBL" id="KJA15113.1"/>
    </source>
</evidence>
<evidence type="ECO:0000313" key="3">
    <source>
        <dbReference type="Proteomes" id="UP000054270"/>
    </source>
</evidence>
<dbReference type="EMBL" id="KN817654">
    <property type="protein sequence ID" value="KJA15113.1"/>
    <property type="molecule type" value="Genomic_DNA"/>
</dbReference>
<accession>A0A0D2LW95</accession>
<reference evidence="3" key="1">
    <citation type="submission" date="2014-04" db="EMBL/GenBank/DDBJ databases">
        <title>Evolutionary Origins and Diversification of the Mycorrhizal Mutualists.</title>
        <authorList>
            <consortium name="DOE Joint Genome Institute"/>
            <consortium name="Mycorrhizal Genomics Consortium"/>
            <person name="Kohler A."/>
            <person name="Kuo A."/>
            <person name="Nagy L.G."/>
            <person name="Floudas D."/>
            <person name="Copeland A."/>
            <person name="Barry K.W."/>
            <person name="Cichocki N."/>
            <person name="Veneault-Fourrey C."/>
            <person name="LaButti K."/>
            <person name="Lindquist E.A."/>
            <person name="Lipzen A."/>
            <person name="Lundell T."/>
            <person name="Morin E."/>
            <person name="Murat C."/>
            <person name="Riley R."/>
            <person name="Ohm R."/>
            <person name="Sun H."/>
            <person name="Tunlid A."/>
            <person name="Henrissat B."/>
            <person name="Grigoriev I.V."/>
            <person name="Hibbett D.S."/>
            <person name="Martin F."/>
        </authorList>
    </citation>
    <scope>NUCLEOTIDE SEQUENCE [LARGE SCALE GENOMIC DNA]</scope>
    <source>
        <strain evidence="3">FD-334 SS-4</strain>
    </source>
</reference>
<organism evidence="2 3">
    <name type="scientific">Hypholoma sublateritium (strain FD-334 SS-4)</name>
    <dbReference type="NCBI Taxonomy" id="945553"/>
    <lineage>
        <taxon>Eukaryota</taxon>
        <taxon>Fungi</taxon>
        <taxon>Dikarya</taxon>
        <taxon>Basidiomycota</taxon>
        <taxon>Agaricomycotina</taxon>
        <taxon>Agaricomycetes</taxon>
        <taxon>Agaricomycetidae</taxon>
        <taxon>Agaricales</taxon>
        <taxon>Agaricineae</taxon>
        <taxon>Strophariaceae</taxon>
        <taxon>Hypholoma</taxon>
    </lineage>
</organism>